<evidence type="ECO:0000256" key="1">
    <source>
        <dbReference type="ARBA" id="ARBA00004123"/>
    </source>
</evidence>
<evidence type="ECO:0000256" key="3">
    <source>
        <dbReference type="SAM" id="MobiDB-lite"/>
    </source>
</evidence>
<accession>A0ABQ7R2P4</accession>
<dbReference type="Pfam" id="PF04821">
    <property type="entry name" value="TIMELESS"/>
    <property type="match status" value="1"/>
</dbReference>
<evidence type="ECO:0000313" key="6">
    <source>
        <dbReference type="Proteomes" id="UP000823941"/>
    </source>
</evidence>
<dbReference type="PANTHER" id="PTHR22940">
    <property type="entry name" value="TIMEOUT/TIMELESS-2"/>
    <property type="match status" value="1"/>
</dbReference>
<evidence type="ECO:0000256" key="2">
    <source>
        <dbReference type="ARBA" id="ARBA00023242"/>
    </source>
</evidence>
<dbReference type="Proteomes" id="UP000823941">
    <property type="component" value="Chromosome 4"/>
</dbReference>
<proteinExistence type="predicted"/>
<reference evidence="5 6" key="1">
    <citation type="submission" date="2021-06" db="EMBL/GenBank/DDBJ databases">
        <title>A haploid diamondback moth (Plutella xylostella L.) genome assembly resolves 31 chromosomes and identifies a diamide resistance mutation.</title>
        <authorList>
            <person name="Ward C.M."/>
            <person name="Perry K.D."/>
            <person name="Baker G."/>
            <person name="Powis K."/>
            <person name="Heckel D.G."/>
            <person name="Baxter S.W."/>
        </authorList>
    </citation>
    <scope>NUCLEOTIDE SEQUENCE [LARGE SCALE GENOMIC DNA]</scope>
    <source>
        <strain evidence="5 6">LV</strain>
        <tissue evidence="5">Single pupa</tissue>
    </source>
</reference>
<gene>
    <name evidence="5" type="ORF">JYU34_002624</name>
</gene>
<evidence type="ECO:0000259" key="4">
    <source>
        <dbReference type="Pfam" id="PF04821"/>
    </source>
</evidence>
<evidence type="ECO:0000313" key="5">
    <source>
        <dbReference type="EMBL" id="KAG7311575.1"/>
    </source>
</evidence>
<dbReference type="InterPro" id="IPR044998">
    <property type="entry name" value="Timeless"/>
</dbReference>
<dbReference type="PANTHER" id="PTHR22940:SF5">
    <property type="entry name" value="PROTEIN TIMELESS"/>
    <property type="match status" value="1"/>
</dbReference>
<feature type="region of interest" description="Disordered" evidence="3">
    <location>
        <begin position="249"/>
        <end position="271"/>
    </location>
</feature>
<keyword evidence="6" id="KW-1185">Reference proteome</keyword>
<comment type="subcellular location">
    <subcellularLocation>
        <location evidence="1">Nucleus</location>
    </subcellularLocation>
</comment>
<feature type="domain" description="Timeless N-terminal" evidence="4">
    <location>
        <begin position="26"/>
        <end position="259"/>
    </location>
</feature>
<dbReference type="EMBL" id="JAHIBW010000004">
    <property type="protein sequence ID" value="KAG7311575.1"/>
    <property type="molecule type" value="Genomic_DNA"/>
</dbReference>
<name>A0ABQ7R2P4_PLUXY</name>
<keyword evidence="2" id="KW-0539">Nucleus</keyword>
<sequence length="357" mass="40499">MMEWILRSPQVHSTFAKLGYVTADGYHINENCNETLEYILKNILMEDKYLRTYRRSISFGQNIQKDIIPLIIETKDDKTVELLIKILVNLTIPIECLFSVEAISRTDVGRHAIFEINNLLDATKSAFTDHRVPKVLVDFLKKNVDLEQSVKLTPEQSGNVANALLLLRNVLHIPEEHAGAATNHTVQNRILGNFFSQSIDKVLIKLMTIPEAAHWSVTMVQLVALLYKEQHVTTLTKLLNVWLEASQSDSSEDNESNTSPPDRGQPPPPSATLVRKHAVADIAYVNYMAKAWGTAQLSYGVLPHLRKRNFRQLKYLSRQVDLFLSASSRFIHIIYNAESTITYSVFVSQATLLYGQH</sequence>
<comment type="caution">
    <text evidence="5">The sequence shown here is derived from an EMBL/GenBank/DDBJ whole genome shotgun (WGS) entry which is preliminary data.</text>
</comment>
<protein>
    <recommendedName>
        <fullName evidence="4">Timeless N-terminal domain-containing protein</fullName>
    </recommendedName>
</protein>
<organism evidence="5 6">
    <name type="scientific">Plutella xylostella</name>
    <name type="common">Diamondback moth</name>
    <name type="synonym">Plutella maculipennis</name>
    <dbReference type="NCBI Taxonomy" id="51655"/>
    <lineage>
        <taxon>Eukaryota</taxon>
        <taxon>Metazoa</taxon>
        <taxon>Ecdysozoa</taxon>
        <taxon>Arthropoda</taxon>
        <taxon>Hexapoda</taxon>
        <taxon>Insecta</taxon>
        <taxon>Pterygota</taxon>
        <taxon>Neoptera</taxon>
        <taxon>Endopterygota</taxon>
        <taxon>Lepidoptera</taxon>
        <taxon>Glossata</taxon>
        <taxon>Ditrysia</taxon>
        <taxon>Yponomeutoidea</taxon>
        <taxon>Plutellidae</taxon>
        <taxon>Plutella</taxon>
    </lineage>
</organism>
<dbReference type="InterPro" id="IPR006906">
    <property type="entry name" value="Timeless_N"/>
</dbReference>